<dbReference type="EMBL" id="CP015118">
    <property type="protein sequence ID" value="ARN21532.1"/>
    <property type="molecule type" value="Genomic_DNA"/>
</dbReference>
<dbReference type="PANTHER" id="PTHR42695:SF5">
    <property type="entry name" value="GLUTAMINE AMIDOTRANSFERASE YLR126C-RELATED"/>
    <property type="match status" value="1"/>
</dbReference>
<protein>
    <recommendedName>
        <fullName evidence="1">Glutamine amidotransferase domain-containing protein</fullName>
    </recommendedName>
</protein>
<dbReference type="KEGG" id="rgu:A4W93_17425"/>
<evidence type="ECO:0000259" key="1">
    <source>
        <dbReference type="Pfam" id="PF00117"/>
    </source>
</evidence>
<organism evidence="2 3">
    <name type="scientific">Piscinibacter gummiphilus</name>
    <dbReference type="NCBI Taxonomy" id="946333"/>
    <lineage>
        <taxon>Bacteria</taxon>
        <taxon>Pseudomonadati</taxon>
        <taxon>Pseudomonadota</taxon>
        <taxon>Betaproteobacteria</taxon>
        <taxon>Burkholderiales</taxon>
        <taxon>Sphaerotilaceae</taxon>
        <taxon>Piscinibacter</taxon>
    </lineage>
</organism>
<dbReference type="AlphaFoldDB" id="A0A1W6LBA2"/>
<dbReference type="CDD" id="cd01741">
    <property type="entry name" value="GATase1_1"/>
    <property type="match status" value="1"/>
</dbReference>
<proteinExistence type="predicted"/>
<accession>A0A1W6LBA2</accession>
<dbReference type="PANTHER" id="PTHR42695">
    <property type="entry name" value="GLUTAMINE AMIDOTRANSFERASE YLR126C-RELATED"/>
    <property type="match status" value="1"/>
</dbReference>
<name>A0A1W6LBA2_9BURK</name>
<feature type="domain" description="Glutamine amidotransferase" evidence="1">
    <location>
        <begin position="18"/>
        <end position="150"/>
    </location>
</feature>
<dbReference type="STRING" id="946333.A4W93_17425"/>
<keyword evidence="3" id="KW-1185">Reference proteome</keyword>
<evidence type="ECO:0000313" key="3">
    <source>
        <dbReference type="Proteomes" id="UP000193427"/>
    </source>
</evidence>
<dbReference type="Proteomes" id="UP000193427">
    <property type="component" value="Chromosome"/>
</dbReference>
<dbReference type="SUPFAM" id="SSF52317">
    <property type="entry name" value="Class I glutamine amidotransferase-like"/>
    <property type="match status" value="1"/>
</dbReference>
<reference evidence="2 3" key="1">
    <citation type="submission" date="2016-04" db="EMBL/GenBank/DDBJ databases">
        <title>Complete genome sequence of natural rubber-degrading, novel Gram-negative bacterium, Rhizobacter gummiphilus strain NS21.</title>
        <authorList>
            <person name="Tabata M."/>
            <person name="Kasai D."/>
            <person name="Fukuda M."/>
        </authorList>
    </citation>
    <scope>NUCLEOTIDE SEQUENCE [LARGE SCALE GENOMIC DNA]</scope>
    <source>
        <strain evidence="2 3">NS21</strain>
    </source>
</reference>
<gene>
    <name evidence="2" type="ORF">A4W93_17425</name>
</gene>
<dbReference type="InterPro" id="IPR044992">
    <property type="entry name" value="ChyE-like"/>
</dbReference>
<dbReference type="InterPro" id="IPR017926">
    <property type="entry name" value="GATASE"/>
</dbReference>
<dbReference type="PROSITE" id="PS51273">
    <property type="entry name" value="GATASE_TYPE_1"/>
    <property type="match status" value="1"/>
</dbReference>
<sequence length="246" mass="27135">MRPVAILQHDPTQRGGFLVRCLEQCGMETKVFCPDEGDSLPRSAPDYSGIVLLGSNRSVNDPVDWIAEELHFVRSAMHLDVPVLGHCFGAQMMAKSLGAHVCRNAWANIGWSRLHVTPHGTALFGADEVVGFNWHYETFAIPTGARRLLYGTHCLNKAFAIGRHMAFQCHFEVTEDIVSEWCEHARAELSVAGGPAVQSRARILADMHSNLPALQATARRIYRQWARSLTPPARRRTAREGAGAAG</sequence>
<dbReference type="Gene3D" id="3.40.50.880">
    <property type="match status" value="1"/>
</dbReference>
<dbReference type="Pfam" id="PF00117">
    <property type="entry name" value="GATase"/>
    <property type="match status" value="1"/>
</dbReference>
<evidence type="ECO:0000313" key="2">
    <source>
        <dbReference type="EMBL" id="ARN21532.1"/>
    </source>
</evidence>
<dbReference type="GO" id="GO:0005829">
    <property type="term" value="C:cytosol"/>
    <property type="evidence" value="ECO:0007669"/>
    <property type="project" value="TreeGrafter"/>
</dbReference>
<dbReference type="InterPro" id="IPR029062">
    <property type="entry name" value="Class_I_gatase-like"/>
</dbReference>